<dbReference type="SUPFAM" id="SSF54117">
    <property type="entry name" value="Interleukin 8-like chemokines"/>
    <property type="match status" value="1"/>
</dbReference>
<keyword evidence="6" id="KW-0732">Signal</keyword>
<dbReference type="CDD" id="cd00272">
    <property type="entry name" value="Chemokine_CC"/>
    <property type="match status" value="1"/>
</dbReference>
<dbReference type="PROSITE" id="PS00472">
    <property type="entry name" value="SMALL_CYTOKINES_CC"/>
    <property type="match status" value="1"/>
</dbReference>
<dbReference type="AlphaFoldDB" id="A0A7J7TBU0"/>
<keyword evidence="7" id="KW-1015">Disulfide bond</keyword>
<dbReference type="PANTHER" id="PTHR12015:SF147">
    <property type="entry name" value="C-C MOTIF CHEMOKINE 13"/>
    <property type="match status" value="1"/>
</dbReference>
<dbReference type="PANTHER" id="PTHR12015">
    <property type="entry name" value="SMALL INDUCIBLE CYTOKINE A"/>
    <property type="match status" value="1"/>
</dbReference>
<evidence type="ECO:0000313" key="13">
    <source>
        <dbReference type="Proteomes" id="UP000585614"/>
    </source>
</evidence>
<keyword evidence="8" id="KW-0395">Inflammatory response</keyword>
<dbReference type="GO" id="GO:0008009">
    <property type="term" value="F:chemokine activity"/>
    <property type="evidence" value="ECO:0007669"/>
    <property type="project" value="InterPro"/>
</dbReference>
<evidence type="ECO:0000256" key="8">
    <source>
        <dbReference type="ARBA" id="ARBA00023198"/>
    </source>
</evidence>
<accession>A0A7J7TBU0</accession>
<comment type="subcellular location">
    <subcellularLocation>
        <location evidence="1 9">Secreted</location>
    </subcellularLocation>
</comment>
<evidence type="ECO:0000256" key="5">
    <source>
        <dbReference type="ARBA" id="ARBA00022525"/>
    </source>
</evidence>
<organism evidence="12 13">
    <name type="scientific">Rhinolophus ferrumequinum</name>
    <name type="common">Greater horseshoe bat</name>
    <dbReference type="NCBI Taxonomy" id="59479"/>
    <lineage>
        <taxon>Eukaryota</taxon>
        <taxon>Metazoa</taxon>
        <taxon>Chordata</taxon>
        <taxon>Craniata</taxon>
        <taxon>Vertebrata</taxon>
        <taxon>Euteleostomi</taxon>
        <taxon>Mammalia</taxon>
        <taxon>Eutheria</taxon>
        <taxon>Laurasiatheria</taxon>
        <taxon>Chiroptera</taxon>
        <taxon>Yinpterochiroptera</taxon>
        <taxon>Rhinolophoidea</taxon>
        <taxon>Rhinolophidae</taxon>
        <taxon>Rhinolophinae</taxon>
        <taxon>Rhinolophus</taxon>
    </lineage>
</organism>
<dbReference type="Pfam" id="PF00048">
    <property type="entry name" value="IL8"/>
    <property type="match status" value="1"/>
</dbReference>
<dbReference type="SMART" id="SM00199">
    <property type="entry name" value="SCY"/>
    <property type="match status" value="1"/>
</dbReference>
<evidence type="ECO:0000256" key="3">
    <source>
        <dbReference type="ARBA" id="ARBA00022500"/>
    </source>
</evidence>
<dbReference type="GO" id="GO:0048245">
    <property type="term" value="P:eosinophil chemotaxis"/>
    <property type="evidence" value="ECO:0007669"/>
    <property type="project" value="TreeGrafter"/>
</dbReference>
<dbReference type="Proteomes" id="UP000585614">
    <property type="component" value="Unassembled WGS sequence"/>
</dbReference>
<evidence type="ECO:0000313" key="12">
    <source>
        <dbReference type="EMBL" id="KAF6298206.1"/>
    </source>
</evidence>
<dbReference type="GO" id="GO:0030335">
    <property type="term" value="P:positive regulation of cell migration"/>
    <property type="evidence" value="ECO:0007669"/>
    <property type="project" value="TreeGrafter"/>
</dbReference>
<dbReference type="InterPro" id="IPR036048">
    <property type="entry name" value="Interleukin_8-like_sf"/>
</dbReference>
<dbReference type="Gene3D" id="2.40.50.40">
    <property type="match status" value="1"/>
</dbReference>
<feature type="domain" description="Chemokine interleukin-8-like" evidence="11">
    <location>
        <begin position="77"/>
        <end position="135"/>
    </location>
</feature>
<evidence type="ECO:0000256" key="1">
    <source>
        <dbReference type="ARBA" id="ARBA00004613"/>
    </source>
</evidence>
<name>A0A7J7TBU0_RHIFE</name>
<dbReference type="FunFam" id="2.40.50.40:FF:000002">
    <property type="entry name" value="C-C motif chemokine"/>
    <property type="match status" value="1"/>
</dbReference>
<evidence type="ECO:0000259" key="11">
    <source>
        <dbReference type="SMART" id="SM00199"/>
    </source>
</evidence>
<evidence type="ECO:0000256" key="6">
    <source>
        <dbReference type="ARBA" id="ARBA00022729"/>
    </source>
</evidence>
<dbReference type="InterPro" id="IPR000827">
    <property type="entry name" value="Chemokine_CC_CS"/>
</dbReference>
<dbReference type="GO" id="GO:0070098">
    <property type="term" value="P:chemokine-mediated signaling pathway"/>
    <property type="evidence" value="ECO:0007669"/>
    <property type="project" value="TreeGrafter"/>
</dbReference>
<dbReference type="GO" id="GO:0048020">
    <property type="term" value="F:CCR chemokine receptor binding"/>
    <property type="evidence" value="ECO:0007669"/>
    <property type="project" value="TreeGrafter"/>
</dbReference>
<dbReference type="GO" id="GO:0005615">
    <property type="term" value="C:extracellular space"/>
    <property type="evidence" value="ECO:0007669"/>
    <property type="project" value="UniProtKB-KW"/>
</dbReference>
<dbReference type="GO" id="GO:0061844">
    <property type="term" value="P:antimicrobial humoral immune response mediated by antimicrobial peptide"/>
    <property type="evidence" value="ECO:0007669"/>
    <property type="project" value="TreeGrafter"/>
</dbReference>
<sequence length="144" mass="16027">MTLPRQLPPSLFPIKGRQSGQRSREVETSPDTNNSHLELTSSPSTMKVSAALLCLLLTVATFSTQVLAQPVALNVLSSTCCFTFNNKKIALQKLKSYRNTSSQCTQKAVIFRTKLAKSICANPKEKWVQNYMKHLDQISPTPRT</sequence>
<comment type="similarity">
    <text evidence="2 9">Belongs to the intercrine beta (chemokine CC) family.</text>
</comment>
<dbReference type="GO" id="GO:0006954">
    <property type="term" value="P:inflammatory response"/>
    <property type="evidence" value="ECO:0007669"/>
    <property type="project" value="UniProtKB-KW"/>
</dbReference>
<keyword evidence="3 9" id="KW-0145">Chemotaxis</keyword>
<gene>
    <name evidence="12" type="ORF">mRhiFer1_002338</name>
</gene>
<reference evidence="12 13" key="1">
    <citation type="journal article" date="2020" name="Nature">
        <title>Six reference-quality genomes reveal evolution of bat adaptations.</title>
        <authorList>
            <person name="Jebb D."/>
            <person name="Huang Z."/>
            <person name="Pippel M."/>
            <person name="Hughes G.M."/>
            <person name="Lavrichenko K."/>
            <person name="Devanna P."/>
            <person name="Winkler S."/>
            <person name="Jermiin L.S."/>
            <person name="Skirmuntt E.C."/>
            <person name="Katzourakis A."/>
            <person name="Burkitt-Gray L."/>
            <person name="Ray D.A."/>
            <person name="Sullivan K.A.M."/>
            <person name="Roscito J.G."/>
            <person name="Kirilenko B.M."/>
            <person name="Davalos L.M."/>
            <person name="Corthals A.P."/>
            <person name="Power M.L."/>
            <person name="Jones G."/>
            <person name="Ransome R.D."/>
            <person name="Dechmann D.K.N."/>
            <person name="Locatelli A.G."/>
            <person name="Puechmaille S.J."/>
            <person name="Fedrigo O."/>
            <person name="Jarvis E.D."/>
            <person name="Hiller M."/>
            <person name="Vernes S.C."/>
            <person name="Myers E.W."/>
            <person name="Teeling E.C."/>
        </authorList>
    </citation>
    <scope>NUCLEOTIDE SEQUENCE [LARGE SCALE GENOMIC DNA]</scope>
    <source>
        <strain evidence="12">MRhiFer1</strain>
        <tissue evidence="12">Lung</tissue>
    </source>
</reference>
<feature type="region of interest" description="Disordered" evidence="10">
    <location>
        <begin position="1"/>
        <end position="40"/>
    </location>
</feature>
<dbReference type="EMBL" id="JACAGC010000020">
    <property type="protein sequence ID" value="KAF6298206.1"/>
    <property type="molecule type" value="Genomic_DNA"/>
</dbReference>
<keyword evidence="5 9" id="KW-0964">Secreted</keyword>
<evidence type="ECO:0000256" key="10">
    <source>
        <dbReference type="SAM" id="MobiDB-lite"/>
    </source>
</evidence>
<protein>
    <recommendedName>
        <fullName evidence="9">C-C motif chemokine</fullName>
    </recommendedName>
</protein>
<evidence type="ECO:0000256" key="7">
    <source>
        <dbReference type="ARBA" id="ARBA00023157"/>
    </source>
</evidence>
<keyword evidence="4 9" id="KW-0202">Cytokine</keyword>
<evidence type="ECO:0000256" key="9">
    <source>
        <dbReference type="RuleBase" id="RU361150"/>
    </source>
</evidence>
<dbReference type="InterPro" id="IPR001811">
    <property type="entry name" value="Chemokine_IL8-like_dom"/>
</dbReference>
<feature type="compositionally biased region" description="Polar residues" evidence="10">
    <location>
        <begin position="29"/>
        <end position="40"/>
    </location>
</feature>
<proteinExistence type="inferred from homology"/>
<evidence type="ECO:0000256" key="2">
    <source>
        <dbReference type="ARBA" id="ARBA00010868"/>
    </source>
</evidence>
<dbReference type="InterPro" id="IPR039809">
    <property type="entry name" value="Chemokine_b/g/d"/>
</dbReference>
<feature type="compositionally biased region" description="Pro residues" evidence="10">
    <location>
        <begin position="1"/>
        <end position="11"/>
    </location>
</feature>
<comment type="caution">
    <text evidence="12">The sequence shown here is derived from an EMBL/GenBank/DDBJ whole genome shotgun (WGS) entry which is preliminary data.</text>
</comment>
<evidence type="ECO:0000256" key="4">
    <source>
        <dbReference type="ARBA" id="ARBA00022514"/>
    </source>
</evidence>